<dbReference type="InterPro" id="IPR035979">
    <property type="entry name" value="RBD_domain_sf"/>
</dbReference>
<evidence type="ECO:0000256" key="1">
    <source>
        <dbReference type="SAM" id="MobiDB-lite"/>
    </source>
</evidence>
<feature type="compositionally biased region" description="Basic residues" evidence="1">
    <location>
        <begin position="171"/>
        <end position="180"/>
    </location>
</feature>
<name>A0A9P3LS51_9FUNG</name>
<dbReference type="EMBL" id="BQFW01000001">
    <property type="protein sequence ID" value="GJJ68260.1"/>
    <property type="molecule type" value="Genomic_DNA"/>
</dbReference>
<feature type="region of interest" description="Disordered" evidence="1">
    <location>
        <begin position="152"/>
        <end position="180"/>
    </location>
</feature>
<gene>
    <name evidence="2" type="ORF">EMPS_00606</name>
</gene>
<reference evidence="2" key="2">
    <citation type="journal article" date="2022" name="Microbiol. Resour. Announc.">
        <title>Whole-Genome Sequence of Entomortierella parvispora E1425, a Mucoromycotan Fungus Associated with Burkholderiaceae-Related Endosymbiotic Bacteria.</title>
        <authorList>
            <person name="Herlambang A."/>
            <person name="Guo Y."/>
            <person name="Takashima Y."/>
            <person name="Narisawa K."/>
            <person name="Ohta H."/>
            <person name="Nishizawa T."/>
        </authorList>
    </citation>
    <scope>NUCLEOTIDE SEQUENCE</scope>
    <source>
        <strain evidence="2">E1425</strain>
    </source>
</reference>
<evidence type="ECO:0000313" key="2">
    <source>
        <dbReference type="EMBL" id="GJJ68260.1"/>
    </source>
</evidence>
<organism evidence="2 3">
    <name type="scientific">Entomortierella parvispora</name>
    <dbReference type="NCBI Taxonomy" id="205924"/>
    <lineage>
        <taxon>Eukaryota</taxon>
        <taxon>Fungi</taxon>
        <taxon>Fungi incertae sedis</taxon>
        <taxon>Mucoromycota</taxon>
        <taxon>Mortierellomycotina</taxon>
        <taxon>Mortierellomycetes</taxon>
        <taxon>Mortierellales</taxon>
        <taxon>Mortierellaceae</taxon>
        <taxon>Entomortierella</taxon>
    </lineage>
</organism>
<comment type="caution">
    <text evidence="2">The sequence shown here is derived from an EMBL/GenBank/DDBJ whole genome shotgun (WGS) entry which is preliminary data.</text>
</comment>
<feature type="compositionally biased region" description="Basic residues" evidence="1">
    <location>
        <begin position="108"/>
        <end position="118"/>
    </location>
</feature>
<dbReference type="SUPFAM" id="SSF54928">
    <property type="entry name" value="RNA-binding domain, RBD"/>
    <property type="match status" value="1"/>
</dbReference>
<dbReference type="AlphaFoldDB" id="A0A9P3LS51"/>
<accession>A0A9P3LS51</accession>
<dbReference type="Gene3D" id="3.30.70.330">
    <property type="match status" value="1"/>
</dbReference>
<evidence type="ECO:0000313" key="3">
    <source>
        <dbReference type="Proteomes" id="UP000827284"/>
    </source>
</evidence>
<dbReference type="GO" id="GO:0003676">
    <property type="term" value="F:nucleic acid binding"/>
    <property type="evidence" value="ECO:0007669"/>
    <property type="project" value="InterPro"/>
</dbReference>
<keyword evidence="3" id="KW-1185">Reference proteome</keyword>
<dbReference type="InterPro" id="IPR012677">
    <property type="entry name" value="Nucleotide-bd_a/b_plait_sf"/>
</dbReference>
<feature type="compositionally biased region" description="Basic and acidic residues" evidence="1">
    <location>
        <begin position="119"/>
        <end position="136"/>
    </location>
</feature>
<dbReference type="Proteomes" id="UP000827284">
    <property type="component" value="Unassembled WGS sequence"/>
</dbReference>
<proteinExistence type="predicted"/>
<reference evidence="2" key="1">
    <citation type="submission" date="2021-11" db="EMBL/GenBank/DDBJ databases">
        <authorList>
            <person name="Herlambang A."/>
            <person name="Guo Y."/>
            <person name="Takashima Y."/>
            <person name="Nishizawa T."/>
        </authorList>
    </citation>
    <scope>NUCLEOTIDE SEQUENCE</scope>
    <source>
        <strain evidence="2">E1425</strain>
    </source>
</reference>
<feature type="compositionally biased region" description="Basic and acidic residues" evidence="1">
    <location>
        <begin position="152"/>
        <end position="170"/>
    </location>
</feature>
<sequence length="180" mass="21597">MSRAGGVLRADVNGDGQGMADYATAIDAHLAVRTLSGETLRGKALIVRHMDPSRDLDWDKYRKFVRFREHNHYHPSRERNHLGRYLSSYHSRWYLDSYHDRRQERYRCRSRTRSRSPSRRVDARNGKTQRTWDRRRSRSHILESRYRNENDRVLRLDRQRSDSRSPERGPRGHRGRGVNR</sequence>
<feature type="region of interest" description="Disordered" evidence="1">
    <location>
        <begin position="106"/>
        <end position="136"/>
    </location>
</feature>
<protein>
    <submittedName>
        <fullName evidence="2">Uncharacterized protein</fullName>
    </submittedName>
</protein>